<name>A0A871R5Z8_DEKBR</name>
<dbReference type="Proteomes" id="UP000663131">
    <property type="component" value="Chromosome 9"/>
</dbReference>
<dbReference type="PANTHER" id="PTHR13156:SF0">
    <property type="entry name" value="NADH DEHYDROGENASE [UBIQUINONE] IRON-SULFUR PROTEIN 6, MITOCHONDRIAL"/>
    <property type="match status" value="1"/>
</dbReference>
<dbReference type="AlphaFoldDB" id="A0A871R5Z8"/>
<protein>
    <recommendedName>
        <fullName evidence="2">Zinc finger CHCC-type domain-containing protein</fullName>
    </recommendedName>
</protein>
<dbReference type="PANTHER" id="PTHR13156">
    <property type="entry name" value="NADH-UBIQUINONE OXIDOREDUCTASE 13 KD-A SUBUNIT"/>
    <property type="match status" value="1"/>
</dbReference>
<gene>
    <name evidence="3" type="ORF">BRETT_002359</name>
</gene>
<accession>A0A871R5Z8</accession>
<reference evidence="3" key="2">
    <citation type="journal article" name="BMC Genomics">
        <title>New genome assemblies reveal patterns of domestication and adaptation across Brettanomyces (Dekkera) species.</title>
        <authorList>
            <person name="Roach M.J."/>
            <person name="Borneman A.R."/>
        </authorList>
    </citation>
    <scope>NUCLEOTIDE SEQUENCE</scope>
    <source>
        <strain evidence="3">UCD 2041</strain>
    </source>
</reference>
<dbReference type="Gene3D" id="2.60.260.40">
    <property type="entry name" value="q5lls5 like domains"/>
    <property type="match status" value="1"/>
</dbReference>
<sequence length="166" mass="18467">MFRTCFIKLNQITSRRFLQTSAESATKTAAQASKTISETPVSTKKGARGELETAREQIPIIPEGHFSQAPNRDSTWSPSQISREEVYKNNVRFVGRDLSKQPFAEAAIELTKMQPIHYVSSDIAVCQGTTSLLGHPKVYINLDKDMVGHCGYCGAKYAREELKGKL</sequence>
<reference evidence="3" key="1">
    <citation type="submission" date="2020-10" db="EMBL/GenBank/DDBJ databases">
        <authorList>
            <person name="Palmer J.M."/>
        </authorList>
    </citation>
    <scope>NUCLEOTIDE SEQUENCE</scope>
    <source>
        <strain evidence="3">UCD 2041</strain>
    </source>
</reference>
<feature type="region of interest" description="Disordered" evidence="1">
    <location>
        <begin position="29"/>
        <end position="50"/>
    </location>
</feature>
<evidence type="ECO:0000313" key="4">
    <source>
        <dbReference type="Proteomes" id="UP000663131"/>
    </source>
</evidence>
<evidence type="ECO:0000259" key="2">
    <source>
        <dbReference type="Pfam" id="PF10276"/>
    </source>
</evidence>
<organism evidence="3 4">
    <name type="scientific">Dekkera bruxellensis</name>
    <name type="common">Brettanomyces custersii</name>
    <dbReference type="NCBI Taxonomy" id="5007"/>
    <lineage>
        <taxon>Eukaryota</taxon>
        <taxon>Fungi</taxon>
        <taxon>Dikarya</taxon>
        <taxon>Ascomycota</taxon>
        <taxon>Saccharomycotina</taxon>
        <taxon>Pichiomycetes</taxon>
        <taxon>Pichiales</taxon>
        <taxon>Pichiaceae</taxon>
        <taxon>Brettanomyces</taxon>
    </lineage>
</organism>
<dbReference type="Pfam" id="PF10276">
    <property type="entry name" value="zf-CHCC"/>
    <property type="match status" value="1"/>
</dbReference>
<evidence type="ECO:0000256" key="1">
    <source>
        <dbReference type="SAM" id="MobiDB-lite"/>
    </source>
</evidence>
<dbReference type="GO" id="GO:0006120">
    <property type="term" value="P:mitochondrial electron transport, NADH to ubiquinone"/>
    <property type="evidence" value="ECO:0007669"/>
    <property type="project" value="TreeGrafter"/>
</dbReference>
<dbReference type="InterPro" id="IPR019401">
    <property type="entry name" value="Znf_CHCC"/>
</dbReference>
<dbReference type="EMBL" id="CP063137">
    <property type="protein sequence ID" value="QOU22187.1"/>
    <property type="molecule type" value="Genomic_DNA"/>
</dbReference>
<dbReference type="OrthoDB" id="307899at2759"/>
<dbReference type="GO" id="GO:0005739">
    <property type="term" value="C:mitochondrion"/>
    <property type="evidence" value="ECO:0007669"/>
    <property type="project" value="GOC"/>
</dbReference>
<dbReference type="KEGG" id="bbrx:BRETT_002359"/>
<evidence type="ECO:0000313" key="3">
    <source>
        <dbReference type="EMBL" id="QOU22187.1"/>
    </source>
</evidence>
<dbReference type="GeneID" id="64574283"/>
<proteinExistence type="predicted"/>
<feature type="domain" description="Zinc finger CHCC-type" evidence="2">
    <location>
        <begin position="122"/>
        <end position="157"/>
    </location>
</feature>
<dbReference type="RefSeq" id="XP_041138680.1">
    <property type="nucleotide sequence ID" value="XM_041280889.1"/>
</dbReference>